<dbReference type="EMBL" id="WPIK01000005">
    <property type="protein sequence ID" value="MVN21292.1"/>
    <property type="molecule type" value="Genomic_DNA"/>
</dbReference>
<evidence type="ECO:0000313" key="2">
    <source>
        <dbReference type="Proteomes" id="UP000462014"/>
    </source>
</evidence>
<comment type="caution">
    <text evidence="1">The sequence shown here is derived from an EMBL/GenBank/DDBJ whole genome shotgun (WGS) entry which is preliminary data.</text>
</comment>
<gene>
    <name evidence="1" type="ORF">GO621_07055</name>
</gene>
<name>A0A7K1SVB9_9SPHI</name>
<dbReference type="RefSeq" id="WP_157565502.1">
    <property type="nucleotide sequence ID" value="NZ_WPIK01000005.1"/>
</dbReference>
<reference evidence="1 2" key="1">
    <citation type="submission" date="2019-12" db="EMBL/GenBank/DDBJ databases">
        <title>Mucilaginibacter sp. HMF7410 genome sequencing and assembly.</title>
        <authorList>
            <person name="Kang H."/>
            <person name="Cha I."/>
            <person name="Kim H."/>
            <person name="Joh K."/>
        </authorList>
    </citation>
    <scope>NUCLEOTIDE SEQUENCE [LARGE SCALE GENOMIC DNA]</scope>
    <source>
        <strain evidence="1 2">HMF7410</strain>
    </source>
</reference>
<proteinExistence type="predicted"/>
<dbReference type="Gene3D" id="3.40.50.2000">
    <property type="entry name" value="Glycogen Phosphorylase B"/>
    <property type="match status" value="1"/>
</dbReference>
<evidence type="ECO:0000313" key="1">
    <source>
        <dbReference type="EMBL" id="MVN21292.1"/>
    </source>
</evidence>
<dbReference type="Proteomes" id="UP000462014">
    <property type="component" value="Unassembled WGS sequence"/>
</dbReference>
<sequence length="313" mass="36838">MFKKRSLVSKLWLKYKDRNLYKQYKWEQSNYTEQEVLNFFTGSDRLDTQEKIIAVAKEDKQLNIIHSGNAGDIIYALPTIKKIFELTGVPINFYLRLNQPLIMSGYNSHPMGNVRLNQSMAAMLYPILNLQNYLHKCETYQNQKIHIDLDFFRSKIISQTNSNLARWYSYVTGITPELWKSWLNTESDFSYADKIILARSERYCNSTIDYSFLKNYNNVLFVGVKSEYETMKKIVPNLQWIQVKDFLELTRIIAGCKFFIGNQSFPYSIAEGLKVPRILEAYYHISNVIPEGKNAYDFYFQNHFESLVNQLSK</sequence>
<protein>
    <submittedName>
        <fullName evidence="1">Uncharacterized protein</fullName>
    </submittedName>
</protein>
<keyword evidence="2" id="KW-1185">Reference proteome</keyword>
<dbReference type="AlphaFoldDB" id="A0A7K1SVB9"/>
<organism evidence="1 2">
    <name type="scientific">Mucilaginibacter arboris</name>
    <dbReference type="NCBI Taxonomy" id="2682090"/>
    <lineage>
        <taxon>Bacteria</taxon>
        <taxon>Pseudomonadati</taxon>
        <taxon>Bacteroidota</taxon>
        <taxon>Sphingobacteriia</taxon>
        <taxon>Sphingobacteriales</taxon>
        <taxon>Sphingobacteriaceae</taxon>
        <taxon>Mucilaginibacter</taxon>
    </lineage>
</organism>
<accession>A0A7K1SVB9</accession>